<dbReference type="EMBL" id="JBBKZT010000020">
    <property type="protein sequence ID" value="MEJ8851242.1"/>
    <property type="molecule type" value="Genomic_DNA"/>
</dbReference>
<accession>A0ABU8WXN0</accession>
<evidence type="ECO:0000256" key="4">
    <source>
        <dbReference type="ARBA" id="ARBA00023004"/>
    </source>
</evidence>
<proteinExistence type="predicted"/>
<dbReference type="SUPFAM" id="SSF54862">
    <property type="entry name" value="4Fe-4S ferredoxins"/>
    <property type="match status" value="1"/>
</dbReference>
<sequence>MKLHVSTELCQGHNNCTRIAPQLFQLDASGYASARLAAIPVALESLAELAADNCPECAIEIIREEMTEAGSGQG</sequence>
<keyword evidence="1" id="KW-0813">Transport</keyword>
<evidence type="ECO:0000313" key="7">
    <source>
        <dbReference type="Proteomes" id="UP001385892"/>
    </source>
</evidence>
<dbReference type="Gene3D" id="3.30.70.20">
    <property type="match status" value="1"/>
</dbReference>
<name>A0ABU8WXN0_9BURK</name>
<keyword evidence="2" id="KW-0479">Metal-binding</keyword>
<evidence type="ECO:0000256" key="3">
    <source>
        <dbReference type="ARBA" id="ARBA00022982"/>
    </source>
</evidence>
<evidence type="ECO:0000256" key="5">
    <source>
        <dbReference type="ARBA" id="ARBA00023014"/>
    </source>
</evidence>
<gene>
    <name evidence="6" type="ORF">WKW82_31715</name>
</gene>
<dbReference type="PANTHER" id="PTHR36923">
    <property type="entry name" value="FERREDOXIN"/>
    <property type="match status" value="1"/>
</dbReference>
<keyword evidence="7" id="KW-1185">Reference proteome</keyword>
<keyword evidence="3" id="KW-0249">Electron transport</keyword>
<keyword evidence="5" id="KW-0411">Iron-sulfur</keyword>
<dbReference type="InterPro" id="IPR051269">
    <property type="entry name" value="Fe-S_cluster_ET"/>
</dbReference>
<evidence type="ECO:0000313" key="6">
    <source>
        <dbReference type="EMBL" id="MEJ8851242.1"/>
    </source>
</evidence>
<dbReference type="Proteomes" id="UP001385892">
    <property type="component" value="Unassembled WGS sequence"/>
</dbReference>
<dbReference type="PANTHER" id="PTHR36923:SF3">
    <property type="entry name" value="FERREDOXIN"/>
    <property type="match status" value="1"/>
</dbReference>
<dbReference type="RefSeq" id="WP_340346795.1">
    <property type="nucleotide sequence ID" value="NZ_JBBKZT010000020.1"/>
</dbReference>
<evidence type="ECO:0000256" key="1">
    <source>
        <dbReference type="ARBA" id="ARBA00022448"/>
    </source>
</evidence>
<keyword evidence="4" id="KW-0408">Iron</keyword>
<comment type="caution">
    <text evidence="6">The sequence shown here is derived from an EMBL/GenBank/DDBJ whole genome shotgun (WGS) entry which is preliminary data.</text>
</comment>
<protein>
    <submittedName>
        <fullName evidence="6">Ferredoxin</fullName>
    </submittedName>
</protein>
<organism evidence="6 7">
    <name type="scientific">Variovorax rhizosphaerae</name>
    <dbReference type="NCBI Taxonomy" id="1836200"/>
    <lineage>
        <taxon>Bacteria</taxon>
        <taxon>Pseudomonadati</taxon>
        <taxon>Pseudomonadota</taxon>
        <taxon>Betaproteobacteria</taxon>
        <taxon>Burkholderiales</taxon>
        <taxon>Comamonadaceae</taxon>
        <taxon>Variovorax</taxon>
    </lineage>
</organism>
<evidence type="ECO:0000256" key="2">
    <source>
        <dbReference type="ARBA" id="ARBA00022723"/>
    </source>
</evidence>
<dbReference type="Pfam" id="PF13459">
    <property type="entry name" value="Fer4_15"/>
    <property type="match status" value="1"/>
</dbReference>
<reference evidence="6 7" key="1">
    <citation type="submission" date="2024-03" db="EMBL/GenBank/DDBJ databases">
        <title>Novel species of the genus Variovorax.</title>
        <authorList>
            <person name="Liu Q."/>
            <person name="Xin Y.-H."/>
        </authorList>
    </citation>
    <scope>NUCLEOTIDE SEQUENCE [LARGE SCALE GENOMIC DNA]</scope>
    <source>
        <strain evidence="6 7">KACC 18900</strain>
    </source>
</reference>